<dbReference type="Gene3D" id="1.10.3720.10">
    <property type="entry name" value="MetI-like"/>
    <property type="match status" value="1"/>
</dbReference>
<dbReference type="EMBL" id="BMHP01000001">
    <property type="protein sequence ID" value="GGD49190.1"/>
    <property type="molecule type" value="Genomic_DNA"/>
</dbReference>
<evidence type="ECO:0000256" key="2">
    <source>
        <dbReference type="ARBA" id="ARBA00022448"/>
    </source>
</evidence>
<feature type="transmembrane region" description="Helical" evidence="7">
    <location>
        <begin position="272"/>
        <end position="294"/>
    </location>
</feature>
<dbReference type="PANTHER" id="PTHR30193:SF44">
    <property type="entry name" value="LACTOSE TRANSPORT SYSTEM PERMEASE PROTEIN LACF"/>
    <property type="match status" value="1"/>
</dbReference>
<dbReference type="PANTHER" id="PTHR30193">
    <property type="entry name" value="ABC TRANSPORTER PERMEASE PROTEIN"/>
    <property type="match status" value="1"/>
</dbReference>
<evidence type="ECO:0000256" key="6">
    <source>
        <dbReference type="ARBA" id="ARBA00023136"/>
    </source>
</evidence>
<accession>A0A916YKL3</accession>
<reference evidence="9" key="1">
    <citation type="journal article" date="2014" name="Int. J. Syst. Evol. Microbiol.">
        <title>Complete genome sequence of Corynebacterium casei LMG S-19264T (=DSM 44701T), isolated from a smear-ripened cheese.</title>
        <authorList>
            <consortium name="US DOE Joint Genome Institute (JGI-PGF)"/>
            <person name="Walter F."/>
            <person name="Albersmeier A."/>
            <person name="Kalinowski J."/>
            <person name="Ruckert C."/>
        </authorList>
    </citation>
    <scope>NUCLEOTIDE SEQUENCE</scope>
    <source>
        <strain evidence="9">CGMCC 1.15178</strain>
    </source>
</reference>
<evidence type="ECO:0000313" key="9">
    <source>
        <dbReference type="EMBL" id="GGD49190.1"/>
    </source>
</evidence>
<sequence length="304" mass="34738">MERTNKKLGLKIWKQRYLYLMVLPGFLTILIFCYFPMYGITIAFKDYSASKGIMGSPWIGFKYFNTFFHDPMAFRVLKNTLLLGLYTLLWSFPAPIILALLFNELRNKHFKKIVQTVSYFPHFISVVIVAGILKDFAARDGLFNHIISYFGGSPIMFLLEPGYFRTIFISSGIWQGIGFGTIIYLAALSGIDPTYYDVAEVDGANRWKKIVHITWPSIRPTTIILLIFSLGGILGSDFQKIILLYSPETYSVADVIGSYVYRQGILGARYEYTTAIGLFMSVISFFILYISNWVSRKVSETSLF</sequence>
<keyword evidence="10" id="KW-1185">Reference proteome</keyword>
<evidence type="ECO:0000256" key="7">
    <source>
        <dbReference type="RuleBase" id="RU363032"/>
    </source>
</evidence>
<dbReference type="InterPro" id="IPR000515">
    <property type="entry name" value="MetI-like"/>
</dbReference>
<keyword evidence="2 7" id="KW-0813">Transport</keyword>
<evidence type="ECO:0000259" key="8">
    <source>
        <dbReference type="PROSITE" id="PS50928"/>
    </source>
</evidence>
<evidence type="ECO:0000256" key="4">
    <source>
        <dbReference type="ARBA" id="ARBA00022692"/>
    </source>
</evidence>
<dbReference type="InterPro" id="IPR051393">
    <property type="entry name" value="ABC_transporter_permease"/>
</dbReference>
<dbReference type="Proteomes" id="UP000612456">
    <property type="component" value="Unassembled WGS sequence"/>
</dbReference>
<gene>
    <name evidence="9" type="ORF">GCM10010911_03420</name>
</gene>
<reference evidence="9" key="2">
    <citation type="submission" date="2020-09" db="EMBL/GenBank/DDBJ databases">
        <authorList>
            <person name="Sun Q."/>
            <person name="Zhou Y."/>
        </authorList>
    </citation>
    <scope>NUCLEOTIDE SEQUENCE</scope>
    <source>
        <strain evidence="9">CGMCC 1.15178</strain>
    </source>
</reference>
<comment type="caution">
    <text evidence="9">The sequence shown here is derived from an EMBL/GenBank/DDBJ whole genome shotgun (WGS) entry which is preliminary data.</text>
</comment>
<comment type="subcellular location">
    <subcellularLocation>
        <location evidence="1 7">Cell membrane</location>
        <topology evidence="1 7">Multi-pass membrane protein</topology>
    </subcellularLocation>
</comment>
<dbReference type="InterPro" id="IPR035906">
    <property type="entry name" value="MetI-like_sf"/>
</dbReference>
<keyword evidence="3" id="KW-1003">Cell membrane</keyword>
<feature type="transmembrane region" description="Helical" evidence="7">
    <location>
        <begin position="216"/>
        <end position="235"/>
    </location>
</feature>
<evidence type="ECO:0000256" key="5">
    <source>
        <dbReference type="ARBA" id="ARBA00022989"/>
    </source>
</evidence>
<dbReference type="SUPFAM" id="SSF161098">
    <property type="entry name" value="MetI-like"/>
    <property type="match status" value="1"/>
</dbReference>
<keyword evidence="4 7" id="KW-0812">Transmembrane</keyword>
<evidence type="ECO:0000256" key="3">
    <source>
        <dbReference type="ARBA" id="ARBA00022475"/>
    </source>
</evidence>
<organism evidence="9 10">
    <name type="scientific">Paenibacillus nasutitermitis</name>
    <dbReference type="NCBI Taxonomy" id="1652958"/>
    <lineage>
        <taxon>Bacteria</taxon>
        <taxon>Bacillati</taxon>
        <taxon>Bacillota</taxon>
        <taxon>Bacilli</taxon>
        <taxon>Bacillales</taxon>
        <taxon>Paenibacillaceae</taxon>
        <taxon>Paenibacillus</taxon>
    </lineage>
</organism>
<feature type="transmembrane region" description="Helical" evidence="7">
    <location>
        <begin position="113"/>
        <end position="133"/>
    </location>
</feature>
<feature type="transmembrane region" description="Helical" evidence="7">
    <location>
        <begin position="176"/>
        <end position="196"/>
    </location>
</feature>
<name>A0A916YKL3_9BACL</name>
<protein>
    <submittedName>
        <fullName evidence="9">Sugar ABC transporter permease</fullName>
    </submittedName>
</protein>
<dbReference type="GO" id="GO:0005886">
    <property type="term" value="C:plasma membrane"/>
    <property type="evidence" value="ECO:0007669"/>
    <property type="project" value="UniProtKB-SubCell"/>
</dbReference>
<feature type="transmembrane region" description="Helical" evidence="7">
    <location>
        <begin position="20"/>
        <end position="44"/>
    </location>
</feature>
<dbReference type="GO" id="GO:0055085">
    <property type="term" value="P:transmembrane transport"/>
    <property type="evidence" value="ECO:0007669"/>
    <property type="project" value="InterPro"/>
</dbReference>
<evidence type="ECO:0000256" key="1">
    <source>
        <dbReference type="ARBA" id="ARBA00004651"/>
    </source>
</evidence>
<feature type="transmembrane region" description="Helical" evidence="7">
    <location>
        <begin position="81"/>
        <end position="101"/>
    </location>
</feature>
<dbReference type="PROSITE" id="PS50928">
    <property type="entry name" value="ABC_TM1"/>
    <property type="match status" value="1"/>
</dbReference>
<dbReference type="Pfam" id="PF00528">
    <property type="entry name" value="BPD_transp_1"/>
    <property type="match status" value="1"/>
</dbReference>
<keyword evidence="5 7" id="KW-1133">Transmembrane helix</keyword>
<evidence type="ECO:0000313" key="10">
    <source>
        <dbReference type="Proteomes" id="UP000612456"/>
    </source>
</evidence>
<dbReference type="CDD" id="cd06261">
    <property type="entry name" value="TM_PBP2"/>
    <property type="match status" value="1"/>
</dbReference>
<dbReference type="AlphaFoldDB" id="A0A916YKL3"/>
<proteinExistence type="inferred from homology"/>
<keyword evidence="6 7" id="KW-0472">Membrane</keyword>
<comment type="similarity">
    <text evidence="7">Belongs to the binding-protein-dependent transport system permease family.</text>
</comment>
<feature type="domain" description="ABC transmembrane type-1" evidence="8">
    <location>
        <begin position="77"/>
        <end position="291"/>
    </location>
</feature>